<gene>
    <name evidence="4" type="ORF">DU478_08730</name>
</gene>
<dbReference type="Pfam" id="PF13517">
    <property type="entry name" value="FG-GAP_3"/>
    <property type="match status" value="3"/>
</dbReference>
<reference evidence="4 5" key="1">
    <citation type="submission" date="2018-07" db="EMBL/GenBank/DDBJ databases">
        <title>Thalassococcus profundi sp. nov., a marine bacterium isolated from deep seawater of Okinawa Trough.</title>
        <authorList>
            <person name="Yu M."/>
        </authorList>
    </citation>
    <scope>NUCLEOTIDE SEQUENCE [LARGE SCALE GENOMIC DNA]</scope>
    <source>
        <strain evidence="4 5">WRAS1</strain>
    </source>
</reference>
<feature type="domain" description="ASPIC/UnbV" evidence="3">
    <location>
        <begin position="427"/>
        <end position="492"/>
    </location>
</feature>
<dbReference type="SUPFAM" id="SSF69318">
    <property type="entry name" value="Integrin alpha N-terminal domain"/>
    <property type="match status" value="1"/>
</dbReference>
<dbReference type="Proteomes" id="UP000253977">
    <property type="component" value="Unassembled WGS sequence"/>
</dbReference>
<feature type="chain" id="PRO_5016994265" evidence="2">
    <location>
        <begin position="17"/>
        <end position="498"/>
    </location>
</feature>
<sequence>MRALVPLLLATAPALADPAFEPVALPSEHLYSGGWEHFVGGGVAIFDCNGDARPELYVAGGTDPARLFVNRSTAGEITFASAEIGPLTAVTGAYPLDLDGDGMQDLMVLRNGPNVLLRGLGDCRFEDATDRFGLPQDDRWTTAFSATWEAQGSLPTLAFGNYVDQTDPNGPFGTCDRNFLLRPEGDRYGAPVPLDPGYCALSMLFSDWQRSGTPMLRVSNDRHYYIREGREQMWLLDPLRELTPDEGWPEQQLWGMGIASRDITGDGRPEVMLTSMGDQILMANTGDGFAAMPYETGATAHRPHTGDDGRASTGWHAEFGDVDNDGRADLFIAKGNVDQMPDMAMQDPNNLLMQQSDGTFAEAASTAGVASPHRSRGAGLADLDGDGRLDLVVVNRRAPLEVWRNVTPGTGGWLTVALSQPGANRDAVGAVVELRTDAGPQSQEVTVGGGHVSGQSGPLHFGLGAAAEAELRVIWPDGTTEDWQPVQADQKVRVDRDD</sequence>
<evidence type="ECO:0000313" key="5">
    <source>
        <dbReference type="Proteomes" id="UP000253977"/>
    </source>
</evidence>
<dbReference type="PANTHER" id="PTHR16026:SF0">
    <property type="entry name" value="CARTILAGE ACIDIC PROTEIN 1"/>
    <property type="match status" value="1"/>
</dbReference>
<evidence type="ECO:0000256" key="2">
    <source>
        <dbReference type="SAM" id="SignalP"/>
    </source>
</evidence>
<name>A0A369TMM3_9RHOB</name>
<organism evidence="4 5">
    <name type="scientific">Thalassococcus profundi</name>
    <dbReference type="NCBI Taxonomy" id="2282382"/>
    <lineage>
        <taxon>Bacteria</taxon>
        <taxon>Pseudomonadati</taxon>
        <taxon>Pseudomonadota</taxon>
        <taxon>Alphaproteobacteria</taxon>
        <taxon>Rhodobacterales</taxon>
        <taxon>Roseobacteraceae</taxon>
        <taxon>Thalassococcus</taxon>
    </lineage>
</organism>
<protein>
    <submittedName>
        <fullName evidence="4">CRTAC1 family protein</fullName>
    </submittedName>
</protein>
<feature type="signal peptide" evidence="2">
    <location>
        <begin position="1"/>
        <end position="16"/>
    </location>
</feature>
<evidence type="ECO:0000259" key="3">
    <source>
        <dbReference type="Pfam" id="PF07593"/>
    </source>
</evidence>
<proteinExistence type="predicted"/>
<dbReference type="PANTHER" id="PTHR16026">
    <property type="entry name" value="CARTILAGE ACIDIC PROTEIN 1"/>
    <property type="match status" value="1"/>
</dbReference>
<keyword evidence="1 2" id="KW-0732">Signal</keyword>
<accession>A0A369TMM3</accession>
<dbReference type="InterPro" id="IPR011519">
    <property type="entry name" value="UnbV_ASPIC"/>
</dbReference>
<dbReference type="AlphaFoldDB" id="A0A369TMM3"/>
<dbReference type="InterPro" id="IPR027039">
    <property type="entry name" value="Crtac1"/>
</dbReference>
<dbReference type="InterPro" id="IPR028994">
    <property type="entry name" value="Integrin_alpha_N"/>
</dbReference>
<dbReference type="RefSeq" id="WP_114510573.1">
    <property type="nucleotide sequence ID" value="NZ_QPMK01000005.1"/>
</dbReference>
<keyword evidence="5" id="KW-1185">Reference proteome</keyword>
<evidence type="ECO:0000256" key="1">
    <source>
        <dbReference type="ARBA" id="ARBA00022729"/>
    </source>
</evidence>
<dbReference type="OrthoDB" id="1488578at2"/>
<dbReference type="EMBL" id="QPMK01000005">
    <property type="protein sequence ID" value="RDD66523.1"/>
    <property type="molecule type" value="Genomic_DNA"/>
</dbReference>
<comment type="caution">
    <text evidence="4">The sequence shown here is derived from an EMBL/GenBank/DDBJ whole genome shotgun (WGS) entry which is preliminary data.</text>
</comment>
<dbReference type="Gene3D" id="2.130.10.130">
    <property type="entry name" value="Integrin alpha, N-terminal"/>
    <property type="match status" value="1"/>
</dbReference>
<dbReference type="InterPro" id="IPR013517">
    <property type="entry name" value="FG-GAP"/>
</dbReference>
<dbReference type="Pfam" id="PF07593">
    <property type="entry name" value="UnbV_ASPIC"/>
    <property type="match status" value="1"/>
</dbReference>
<evidence type="ECO:0000313" key="4">
    <source>
        <dbReference type="EMBL" id="RDD66523.1"/>
    </source>
</evidence>